<accession>A0A481YWM5</accession>
<reference evidence="1" key="1">
    <citation type="journal article" date="2019" name="MBio">
        <title>Virus Genomes from Deep Sea Sediments Expand the Ocean Megavirome and Support Independent Origins of Viral Gigantism.</title>
        <authorList>
            <person name="Backstrom D."/>
            <person name="Yutin N."/>
            <person name="Jorgensen S.L."/>
            <person name="Dharamshi J."/>
            <person name="Homa F."/>
            <person name="Zaremba-Niedwiedzka K."/>
            <person name="Spang A."/>
            <person name="Wolf Y.I."/>
            <person name="Koonin E.V."/>
            <person name="Ettema T.J."/>
        </authorList>
    </citation>
    <scope>NUCLEOTIDE SEQUENCE</scope>
</reference>
<dbReference type="EMBL" id="MK500338">
    <property type="protein sequence ID" value="QBK86926.1"/>
    <property type="molecule type" value="Genomic_DNA"/>
</dbReference>
<name>A0A481YWM5_9VIRU</name>
<proteinExistence type="predicted"/>
<evidence type="ECO:0000313" key="1">
    <source>
        <dbReference type="EMBL" id="QBK86926.1"/>
    </source>
</evidence>
<sequence length="282" mass="31820">MSMHNLRWRSTVCGAWNTTIDVGDAFGRVELARVGANRLSSVFLHRAPHGPITLSMSITVDAVRYRFETSGKRFWFGWNGLGDLGSSVGAAVWAHVKPADSTHELRYALTTVSRKLVIPWTLWNARREAQPRISAVKKLYRRSYEYSLPSTAEPTRYFKVDAAGTAHQHPSTRSFSGLALAKPLQGFRGARGAPQTRVMIHARGAYLTHRGDNQSLRRNYKQFIAACDSLQHAATQIQRVWRGCAGRRRAREAKREYYAPGGQGCLKAKKHFLNAPRHMFRE</sequence>
<gene>
    <name evidence="1" type="ORF">LCMAC103_02640</name>
</gene>
<dbReference type="PROSITE" id="PS50096">
    <property type="entry name" value="IQ"/>
    <property type="match status" value="1"/>
</dbReference>
<protein>
    <submittedName>
        <fullName evidence="1">Uncharacterized protein</fullName>
    </submittedName>
</protein>
<organism evidence="1">
    <name type="scientific">Marseillevirus LCMAC103</name>
    <dbReference type="NCBI Taxonomy" id="2506604"/>
    <lineage>
        <taxon>Viruses</taxon>
        <taxon>Varidnaviria</taxon>
        <taxon>Bamfordvirae</taxon>
        <taxon>Nucleocytoviricota</taxon>
        <taxon>Megaviricetes</taxon>
        <taxon>Pimascovirales</taxon>
        <taxon>Pimascovirales incertae sedis</taxon>
        <taxon>Marseilleviridae</taxon>
    </lineage>
</organism>